<evidence type="ECO:0000313" key="3">
    <source>
        <dbReference type="Proteomes" id="UP001530400"/>
    </source>
</evidence>
<accession>A0ABD3Q574</accession>
<sequence length="176" mass="19331">MHLESQNFGGLSRVGSNAKLSVPLDKTNWKSSSDPSNENREQRAQDDTIISSVFNLHLGDTTLDNAALASKLLLLFDDDDVEEDVSSLSLPSPLADSCFGIVDSITLTRCKRLEFLVDDGEDGDMYEYGQSEDEEDKDLNRVTQKSTSLCTHSRTGIRRGNQNGNIVAIKTKTTDG</sequence>
<dbReference type="AlphaFoldDB" id="A0ABD3Q574"/>
<dbReference type="Proteomes" id="UP001530400">
    <property type="component" value="Unassembled WGS sequence"/>
</dbReference>
<comment type="caution">
    <text evidence="2">The sequence shown here is derived from an EMBL/GenBank/DDBJ whole genome shotgun (WGS) entry which is preliminary data.</text>
</comment>
<dbReference type="EMBL" id="JALLPJ020000319">
    <property type="protein sequence ID" value="KAL3795440.1"/>
    <property type="molecule type" value="Genomic_DNA"/>
</dbReference>
<name>A0ABD3Q574_9STRA</name>
<evidence type="ECO:0000313" key="2">
    <source>
        <dbReference type="EMBL" id="KAL3795440.1"/>
    </source>
</evidence>
<organism evidence="2 3">
    <name type="scientific">Cyclotella atomus</name>
    <dbReference type="NCBI Taxonomy" id="382360"/>
    <lineage>
        <taxon>Eukaryota</taxon>
        <taxon>Sar</taxon>
        <taxon>Stramenopiles</taxon>
        <taxon>Ochrophyta</taxon>
        <taxon>Bacillariophyta</taxon>
        <taxon>Coscinodiscophyceae</taxon>
        <taxon>Thalassiosirophycidae</taxon>
        <taxon>Stephanodiscales</taxon>
        <taxon>Stephanodiscaceae</taxon>
        <taxon>Cyclotella</taxon>
    </lineage>
</organism>
<protein>
    <submittedName>
        <fullName evidence="2">Uncharacterized protein</fullName>
    </submittedName>
</protein>
<feature type="region of interest" description="Disordered" evidence="1">
    <location>
        <begin position="24"/>
        <end position="45"/>
    </location>
</feature>
<gene>
    <name evidence="2" type="ORF">ACHAWO_011479</name>
</gene>
<evidence type="ECO:0000256" key="1">
    <source>
        <dbReference type="SAM" id="MobiDB-lite"/>
    </source>
</evidence>
<keyword evidence="3" id="KW-1185">Reference proteome</keyword>
<reference evidence="2 3" key="1">
    <citation type="submission" date="2024-10" db="EMBL/GenBank/DDBJ databases">
        <title>Updated reference genomes for cyclostephanoid diatoms.</title>
        <authorList>
            <person name="Roberts W.R."/>
            <person name="Alverson A.J."/>
        </authorList>
    </citation>
    <scope>NUCLEOTIDE SEQUENCE [LARGE SCALE GENOMIC DNA]</scope>
    <source>
        <strain evidence="2 3">AJA010-31</strain>
    </source>
</reference>
<proteinExistence type="predicted"/>